<dbReference type="AlphaFoldDB" id="A0A7R9QUF7"/>
<evidence type="ECO:0000313" key="2">
    <source>
        <dbReference type="Proteomes" id="UP000728032"/>
    </source>
</evidence>
<gene>
    <name evidence="1" type="ORF">ONB1V03_LOCUS15406</name>
</gene>
<proteinExistence type="predicted"/>
<sequence>MEVLTATIADKTKITQIVDFLSKTIPLKDFNHLKRVKSKDNSFEVIVCLNDKLNKPLLEEINDFLSQNNLLPVKTTIVAKNAPKNQIQYELSTKLWPISYHPNKYIEKCLNSTLFDSKARQTIFEFILKVSE</sequence>
<accession>A0A7R9QUF7</accession>
<dbReference type="Proteomes" id="UP000728032">
    <property type="component" value="Unassembled WGS sequence"/>
</dbReference>
<evidence type="ECO:0000313" key="1">
    <source>
        <dbReference type="EMBL" id="CAD7658786.1"/>
    </source>
</evidence>
<keyword evidence="2" id="KW-1185">Reference proteome</keyword>
<dbReference type="OrthoDB" id="3180714at2759"/>
<dbReference type="EMBL" id="CAJPVJ010015831">
    <property type="protein sequence ID" value="CAG2175972.1"/>
    <property type="molecule type" value="Genomic_DNA"/>
</dbReference>
<name>A0A7R9QUF7_9ACAR</name>
<dbReference type="EMBL" id="OC930656">
    <property type="protein sequence ID" value="CAD7658786.1"/>
    <property type="molecule type" value="Genomic_DNA"/>
</dbReference>
<feature type="non-terminal residue" evidence="1">
    <location>
        <position position="132"/>
    </location>
</feature>
<organism evidence="1">
    <name type="scientific">Oppiella nova</name>
    <dbReference type="NCBI Taxonomy" id="334625"/>
    <lineage>
        <taxon>Eukaryota</taxon>
        <taxon>Metazoa</taxon>
        <taxon>Ecdysozoa</taxon>
        <taxon>Arthropoda</taxon>
        <taxon>Chelicerata</taxon>
        <taxon>Arachnida</taxon>
        <taxon>Acari</taxon>
        <taxon>Acariformes</taxon>
        <taxon>Sarcoptiformes</taxon>
        <taxon>Oribatida</taxon>
        <taxon>Brachypylina</taxon>
        <taxon>Oppioidea</taxon>
        <taxon>Oppiidae</taxon>
        <taxon>Oppiella</taxon>
    </lineage>
</organism>
<reference evidence="1" key="1">
    <citation type="submission" date="2020-11" db="EMBL/GenBank/DDBJ databases">
        <authorList>
            <person name="Tran Van P."/>
        </authorList>
    </citation>
    <scope>NUCLEOTIDE SEQUENCE</scope>
</reference>
<protein>
    <submittedName>
        <fullName evidence="1">Uncharacterized protein</fullName>
    </submittedName>
</protein>